<proteinExistence type="inferred from homology"/>
<protein>
    <recommendedName>
        <fullName evidence="3">glycine--tRNA ligase</fullName>
        <ecNumber evidence="3">6.1.1.14</ecNumber>
    </recommendedName>
    <alternativeName>
        <fullName evidence="10">Diadenosine tetraphosphate synthetase</fullName>
    </alternativeName>
</protein>
<dbReference type="GO" id="GO:0005739">
    <property type="term" value="C:mitochondrion"/>
    <property type="evidence" value="ECO:0007669"/>
    <property type="project" value="TreeGrafter"/>
</dbReference>
<dbReference type="Gene3D" id="3.30.40.230">
    <property type="match status" value="1"/>
</dbReference>
<dbReference type="InterPro" id="IPR033731">
    <property type="entry name" value="GlyRS-like_core"/>
</dbReference>
<evidence type="ECO:0000256" key="3">
    <source>
        <dbReference type="ARBA" id="ARBA00012829"/>
    </source>
</evidence>
<evidence type="ECO:0000256" key="9">
    <source>
        <dbReference type="ARBA" id="ARBA00023146"/>
    </source>
</evidence>
<dbReference type="EMBL" id="JMKJ01000321">
    <property type="protein sequence ID" value="KGG51339.1"/>
    <property type="molecule type" value="Genomic_DNA"/>
</dbReference>
<evidence type="ECO:0000256" key="1">
    <source>
        <dbReference type="ARBA" id="ARBA00004496"/>
    </source>
</evidence>
<dbReference type="NCBIfam" id="NF003211">
    <property type="entry name" value="PRK04173.1"/>
    <property type="match status" value="1"/>
</dbReference>
<dbReference type="PRINTS" id="PR01043">
    <property type="entry name" value="TRNASYNTHGLY"/>
</dbReference>
<dbReference type="InterPro" id="IPR027031">
    <property type="entry name" value="Gly-tRNA_synthase/POLG2"/>
</dbReference>
<dbReference type="GO" id="GO:0004820">
    <property type="term" value="F:glycine-tRNA ligase activity"/>
    <property type="evidence" value="ECO:0007669"/>
    <property type="project" value="UniProtKB-EC"/>
</dbReference>
<dbReference type="SUPFAM" id="SSF55681">
    <property type="entry name" value="Class II aaRS and biotin synthetases"/>
    <property type="match status" value="1"/>
</dbReference>
<dbReference type="AlphaFoldDB" id="A0A098VRB5"/>
<evidence type="ECO:0000313" key="12">
    <source>
        <dbReference type="EMBL" id="KGG51339.1"/>
    </source>
</evidence>
<dbReference type="FunFam" id="3.40.50.800:FF:000004">
    <property type="entry name" value="Glycine--tRNA ligase 2"/>
    <property type="match status" value="1"/>
</dbReference>
<keyword evidence="13" id="KW-1185">Reference proteome</keyword>
<evidence type="ECO:0000259" key="11">
    <source>
        <dbReference type="PROSITE" id="PS50862"/>
    </source>
</evidence>
<keyword evidence="4" id="KW-0963">Cytoplasm</keyword>
<comment type="subcellular location">
    <subcellularLocation>
        <location evidence="1">Cytoplasm</location>
    </subcellularLocation>
</comment>
<accession>A0A098VRB5</accession>
<dbReference type="GeneID" id="25259782"/>
<evidence type="ECO:0000256" key="2">
    <source>
        <dbReference type="ARBA" id="ARBA00008226"/>
    </source>
</evidence>
<gene>
    <name evidence="12" type="ORF">DI09_38p90</name>
</gene>
<comment type="similarity">
    <text evidence="2">Belongs to the class-II aminoacyl-tRNA synthetase family.</text>
</comment>
<dbReference type="Pfam" id="PF00587">
    <property type="entry name" value="tRNA-synt_2b"/>
    <property type="match status" value="1"/>
</dbReference>
<dbReference type="Pfam" id="PF03129">
    <property type="entry name" value="HGTP_anticodon"/>
    <property type="match status" value="1"/>
</dbReference>
<evidence type="ECO:0000256" key="7">
    <source>
        <dbReference type="ARBA" id="ARBA00022840"/>
    </source>
</evidence>
<dbReference type="InterPro" id="IPR036621">
    <property type="entry name" value="Anticodon-bd_dom_sf"/>
</dbReference>
<dbReference type="Proteomes" id="UP000029725">
    <property type="component" value="Unassembled WGS sequence"/>
</dbReference>
<dbReference type="InterPro" id="IPR004154">
    <property type="entry name" value="Anticodon-bd"/>
</dbReference>
<dbReference type="NCBIfam" id="TIGR00389">
    <property type="entry name" value="glyS_dimeric"/>
    <property type="match status" value="1"/>
</dbReference>
<dbReference type="PANTHER" id="PTHR10745">
    <property type="entry name" value="GLYCYL-TRNA SYNTHETASE/DNA POLYMERASE SUBUNIT GAMMA-2"/>
    <property type="match status" value="1"/>
</dbReference>
<dbReference type="RefSeq" id="XP_013237794.1">
    <property type="nucleotide sequence ID" value="XM_013382340.1"/>
</dbReference>
<dbReference type="HOGENOM" id="CLU_015515_1_0_1"/>
<dbReference type="Gene3D" id="3.40.50.800">
    <property type="entry name" value="Anticodon-binding domain"/>
    <property type="match status" value="1"/>
</dbReference>
<keyword evidence="9 12" id="KW-0030">Aminoacyl-tRNA synthetase</keyword>
<dbReference type="PROSITE" id="PS50862">
    <property type="entry name" value="AA_TRNA_LIGASE_II"/>
    <property type="match status" value="1"/>
</dbReference>
<evidence type="ECO:0000256" key="5">
    <source>
        <dbReference type="ARBA" id="ARBA00022598"/>
    </source>
</evidence>
<evidence type="ECO:0000256" key="10">
    <source>
        <dbReference type="ARBA" id="ARBA00030057"/>
    </source>
</evidence>
<evidence type="ECO:0000256" key="6">
    <source>
        <dbReference type="ARBA" id="ARBA00022741"/>
    </source>
</evidence>
<dbReference type="OrthoDB" id="57698at2759"/>
<reference evidence="12 13" key="1">
    <citation type="submission" date="2014-04" db="EMBL/GenBank/DDBJ databases">
        <title>A new species of microsporidia sheds light on the evolution of extreme parasitism.</title>
        <authorList>
            <person name="Haag K.L."/>
            <person name="James T.Y."/>
            <person name="Larsson R."/>
            <person name="Schaer T.M."/>
            <person name="Refardt D."/>
            <person name="Pombert J.-F."/>
            <person name="Ebert D."/>
        </authorList>
    </citation>
    <scope>NUCLEOTIDE SEQUENCE [LARGE SCALE GENOMIC DNA]</scope>
    <source>
        <strain evidence="12 13">UGP3</strain>
        <tissue evidence="12">Spores</tissue>
    </source>
</reference>
<dbReference type="CDD" id="cd00774">
    <property type="entry name" value="GlyRS-like_core"/>
    <property type="match status" value="1"/>
</dbReference>
<comment type="caution">
    <text evidence="12">The sequence shown here is derived from an EMBL/GenBank/DDBJ whole genome shotgun (WGS) entry which is preliminary data.</text>
</comment>
<feature type="domain" description="Aminoacyl-transfer RNA synthetases class-II family profile" evidence="11">
    <location>
        <begin position="164"/>
        <end position="494"/>
    </location>
</feature>
<evidence type="ECO:0000256" key="8">
    <source>
        <dbReference type="ARBA" id="ARBA00022917"/>
    </source>
</evidence>
<dbReference type="GO" id="GO:0070150">
    <property type="term" value="P:mitochondrial glycyl-tRNA aminoacylation"/>
    <property type="evidence" value="ECO:0007669"/>
    <property type="project" value="TreeGrafter"/>
</dbReference>
<keyword evidence="6" id="KW-0547">Nucleotide-binding</keyword>
<keyword evidence="5" id="KW-0436">Ligase</keyword>
<dbReference type="SUPFAM" id="SSF52954">
    <property type="entry name" value="Class II aaRS ABD-related"/>
    <property type="match status" value="1"/>
</dbReference>
<dbReference type="GO" id="GO:0005524">
    <property type="term" value="F:ATP binding"/>
    <property type="evidence" value="ECO:0007669"/>
    <property type="project" value="UniProtKB-KW"/>
</dbReference>
<dbReference type="FunFam" id="3.30.930.10:FF:000010">
    <property type="entry name" value="Glycyl-tRNA synthetase 1"/>
    <property type="match status" value="1"/>
</dbReference>
<keyword evidence="7" id="KW-0067">ATP-binding</keyword>
<dbReference type="InterPro" id="IPR002314">
    <property type="entry name" value="aa-tRNA-synt_IIb"/>
</dbReference>
<dbReference type="InterPro" id="IPR002315">
    <property type="entry name" value="tRNA-synt_gly"/>
</dbReference>
<dbReference type="Gene3D" id="3.30.930.10">
    <property type="entry name" value="Bira Bifunctional Protein, Domain 2"/>
    <property type="match status" value="1"/>
</dbReference>
<dbReference type="EC" id="6.1.1.14" evidence="3"/>
<dbReference type="InterPro" id="IPR045864">
    <property type="entry name" value="aa-tRNA-synth_II/BPL/LPL"/>
</dbReference>
<sequence length="621" mass="69448">MEVFLSVSFPLGVAGLYDFGPPGCALQANIVDLWRRHFVFEEEMLEVDTTILTPYEVLKSSGHVDRFSDWMTRDSVTGDVYRADHLLKAWIKKHVIEAADATPEAIADATMDLAKLDGFSPDELQSKFASYGVLSDLGNSLTPLSPFNLMFGTEIGPSGLLKGFMRPETAQGQFVNFKRLLEANSDRMPFASAQIGKSFRNEISPRSGLLRVREFLMAEIEHYVNPEAKNFHPKFESVSFHSLPLLSREMQSSGSEQVCMTRVDHAIEKGIIDNSTLGYFLVRIYLFLLKIGLHPDIIRFRQHQSNEMAHYASDCWDAELLTSYGWIECVGCADRAAFDLTVHSLKTKEKLVVRERLSTPVTELRVVAELDRKAIGITFKKDAKLICDAIALAQEDPVLMEKILQESLDRNKVAVPLAGWNSERSSASCPSDFVEVPSQMLGLRKELTTTHVREYTPAVIEPSFGIGRIIYALLEHCYWVRAQDEQRSVLSLAPLVAPTKVLIAPLLSQKSFEDLVSNIALLLKSKGIATQADCSSATVGKKYARADELGTPFAVTIDHQTVTEVQENIPATVTVRERDSTTQIRVFINDLPDLIENLVQGKLHWNNQLLSKYEVVQCSNC</sequence>
<evidence type="ECO:0000313" key="13">
    <source>
        <dbReference type="Proteomes" id="UP000029725"/>
    </source>
</evidence>
<dbReference type="PANTHER" id="PTHR10745:SF0">
    <property type="entry name" value="GLYCINE--TRNA LIGASE"/>
    <property type="match status" value="1"/>
</dbReference>
<name>A0A098VRB5_9MICR</name>
<organism evidence="12 13">
    <name type="scientific">Mitosporidium daphniae</name>
    <dbReference type="NCBI Taxonomy" id="1485682"/>
    <lineage>
        <taxon>Eukaryota</taxon>
        <taxon>Fungi</taxon>
        <taxon>Fungi incertae sedis</taxon>
        <taxon>Microsporidia</taxon>
        <taxon>Mitosporidium</taxon>
    </lineage>
</organism>
<dbReference type="VEuPathDB" id="MicrosporidiaDB:DI09_38p90"/>
<dbReference type="InterPro" id="IPR006195">
    <property type="entry name" value="aa-tRNA-synth_II"/>
</dbReference>
<evidence type="ECO:0000256" key="4">
    <source>
        <dbReference type="ARBA" id="ARBA00022490"/>
    </source>
</evidence>
<keyword evidence="8" id="KW-0648">Protein biosynthesis</keyword>